<keyword evidence="11" id="KW-0511">Multifunctional enzyme</keyword>
<dbReference type="Pfam" id="PF06831">
    <property type="entry name" value="H2TH"/>
    <property type="match status" value="1"/>
</dbReference>
<dbReference type="PANTHER" id="PTHR42697:SF1">
    <property type="entry name" value="ENDONUCLEASE 8"/>
    <property type="match status" value="1"/>
</dbReference>
<evidence type="ECO:0000256" key="11">
    <source>
        <dbReference type="ARBA" id="ARBA00023268"/>
    </source>
</evidence>
<evidence type="ECO:0000313" key="18">
    <source>
        <dbReference type="Proteomes" id="UP000525686"/>
    </source>
</evidence>
<comment type="caution">
    <text evidence="17">The sequence shown here is derived from an EMBL/GenBank/DDBJ whole genome shotgun (WGS) entry which is preliminary data.</text>
</comment>
<proteinExistence type="inferred from homology"/>
<evidence type="ECO:0000256" key="6">
    <source>
        <dbReference type="ARBA" id="ARBA00022801"/>
    </source>
</evidence>
<dbReference type="SMART" id="SM00898">
    <property type="entry name" value="Fapy_DNA_glyco"/>
    <property type="match status" value="1"/>
</dbReference>
<evidence type="ECO:0000313" key="17">
    <source>
        <dbReference type="EMBL" id="MBB1252578.1"/>
    </source>
</evidence>
<protein>
    <recommendedName>
        <fullName evidence="2">DNA-(apurinic or apyrimidinic site) lyase</fullName>
        <ecNumber evidence="2">4.2.99.18</ecNumber>
    </recommendedName>
</protein>
<dbReference type="SUPFAM" id="SSF46946">
    <property type="entry name" value="S13-like H2TH domain"/>
    <property type="match status" value="1"/>
</dbReference>
<dbReference type="Gene3D" id="1.10.8.50">
    <property type="match status" value="1"/>
</dbReference>
<dbReference type="PROSITE" id="PS01242">
    <property type="entry name" value="ZF_FPG_1"/>
    <property type="match status" value="1"/>
</dbReference>
<keyword evidence="3" id="KW-0479">Metal-binding</keyword>
<evidence type="ECO:0000259" key="16">
    <source>
        <dbReference type="PROSITE" id="PS51068"/>
    </source>
</evidence>
<evidence type="ECO:0000256" key="7">
    <source>
        <dbReference type="ARBA" id="ARBA00022833"/>
    </source>
</evidence>
<dbReference type="GO" id="GO:0006284">
    <property type="term" value="P:base-excision repair"/>
    <property type="evidence" value="ECO:0007669"/>
    <property type="project" value="InterPro"/>
</dbReference>
<evidence type="ECO:0000256" key="4">
    <source>
        <dbReference type="ARBA" id="ARBA00022763"/>
    </source>
</evidence>
<comment type="catalytic activity">
    <reaction evidence="13">
        <text>2'-deoxyribonucleotide-(2'-deoxyribose 5'-phosphate)-2'-deoxyribonucleotide-DNA = a 3'-end 2'-deoxyribonucleotide-(2,3-dehydro-2,3-deoxyribose 5'-phosphate)-DNA + a 5'-end 5'-phospho-2'-deoxyribonucleoside-DNA + H(+)</text>
        <dbReference type="Rhea" id="RHEA:66592"/>
        <dbReference type="Rhea" id="RHEA-COMP:13180"/>
        <dbReference type="Rhea" id="RHEA-COMP:16897"/>
        <dbReference type="Rhea" id="RHEA-COMP:17067"/>
        <dbReference type="ChEBI" id="CHEBI:15378"/>
        <dbReference type="ChEBI" id="CHEBI:136412"/>
        <dbReference type="ChEBI" id="CHEBI:157695"/>
        <dbReference type="ChEBI" id="CHEBI:167181"/>
        <dbReference type="EC" id="4.2.99.18"/>
    </reaction>
</comment>
<dbReference type="EMBL" id="JABJWZ010000020">
    <property type="protein sequence ID" value="MBB1252578.1"/>
    <property type="molecule type" value="Genomic_DNA"/>
</dbReference>
<evidence type="ECO:0000256" key="1">
    <source>
        <dbReference type="ARBA" id="ARBA00009409"/>
    </source>
</evidence>
<accession>A0A7W3WHU9</accession>
<feature type="domain" description="Formamidopyrimidine-DNA glycosylase catalytic" evidence="16">
    <location>
        <begin position="2"/>
        <end position="102"/>
    </location>
</feature>
<dbReference type="CDD" id="cd08971">
    <property type="entry name" value="AcNei2_N"/>
    <property type="match status" value="1"/>
</dbReference>
<evidence type="ECO:0000256" key="3">
    <source>
        <dbReference type="ARBA" id="ARBA00022723"/>
    </source>
</evidence>
<dbReference type="SUPFAM" id="SSF57716">
    <property type="entry name" value="Glucocorticoid receptor-like (DNA-binding domain)"/>
    <property type="match status" value="1"/>
</dbReference>
<dbReference type="GO" id="GO:0008270">
    <property type="term" value="F:zinc ion binding"/>
    <property type="evidence" value="ECO:0007669"/>
    <property type="project" value="UniProtKB-KW"/>
</dbReference>
<dbReference type="InterPro" id="IPR015887">
    <property type="entry name" value="DNA_glyclase_Znf_dom_DNA_BS"/>
</dbReference>
<evidence type="ECO:0000256" key="2">
    <source>
        <dbReference type="ARBA" id="ARBA00012720"/>
    </source>
</evidence>
<evidence type="ECO:0000259" key="15">
    <source>
        <dbReference type="PROSITE" id="PS51066"/>
    </source>
</evidence>
<keyword evidence="5 14" id="KW-0863">Zinc-finger</keyword>
<evidence type="ECO:0000256" key="5">
    <source>
        <dbReference type="ARBA" id="ARBA00022771"/>
    </source>
</evidence>
<keyword evidence="9" id="KW-0234">DNA repair</keyword>
<evidence type="ECO:0000256" key="8">
    <source>
        <dbReference type="ARBA" id="ARBA00023125"/>
    </source>
</evidence>
<dbReference type="AlphaFoldDB" id="A0A7W3WHU9"/>
<dbReference type="Proteomes" id="UP000525686">
    <property type="component" value="Unassembled WGS sequence"/>
</dbReference>
<keyword evidence="4" id="KW-0227">DNA damage</keyword>
<sequence length="271" mass="29426">MPEGDTVWRAARALHEGLSGAVLRQAEMRVPRFATAELAGRRVRETTARGKHLLTRLEGGLTLHTHLGMSGAWRLARAGERPAGGPGHEIRVLLATDERVAAGFRLPVVELLRTVEEDAAVGHLGPDLLGPDWDGAEAARRLLAEPARPVGEALLDQRNLAGVGNVYRAELCFMARLAPWTPVGEVPDVRRLVELAHRLLVVNRDRALRCTTGEPRRDRALWVYGRAGRPCRRCGGLVAVEQQGPADRPRPVYWCPRCQGAPGSGTGGKGT</sequence>
<evidence type="ECO:0000256" key="14">
    <source>
        <dbReference type="PROSITE-ProRule" id="PRU00391"/>
    </source>
</evidence>
<name>A0A7W3WHU9_9ACTN</name>
<dbReference type="InterPro" id="IPR044090">
    <property type="entry name" value="Nei2_N"/>
</dbReference>
<evidence type="ECO:0000256" key="10">
    <source>
        <dbReference type="ARBA" id="ARBA00023239"/>
    </source>
</evidence>
<dbReference type="PROSITE" id="PS51066">
    <property type="entry name" value="ZF_FPG_2"/>
    <property type="match status" value="1"/>
</dbReference>
<dbReference type="SUPFAM" id="SSF81624">
    <property type="entry name" value="N-terminal domain of MutM-like DNA repair proteins"/>
    <property type="match status" value="1"/>
</dbReference>
<evidence type="ECO:0000256" key="9">
    <source>
        <dbReference type="ARBA" id="ARBA00023204"/>
    </source>
</evidence>
<dbReference type="InterPro" id="IPR000214">
    <property type="entry name" value="Znf_DNA_glyclase/AP_lyase"/>
</dbReference>
<comment type="similarity">
    <text evidence="1">Belongs to the FPG family.</text>
</comment>
<dbReference type="InterPro" id="IPR015886">
    <property type="entry name" value="H2TH_FPG"/>
</dbReference>
<keyword evidence="7" id="KW-0862">Zinc</keyword>
<dbReference type="SMART" id="SM01232">
    <property type="entry name" value="H2TH"/>
    <property type="match status" value="1"/>
</dbReference>
<dbReference type="InterPro" id="IPR012319">
    <property type="entry name" value="FPG_cat"/>
</dbReference>
<dbReference type="RefSeq" id="WP_181353513.1">
    <property type="nucleotide sequence ID" value="NZ_JABJWZ010000020.1"/>
</dbReference>
<dbReference type="EC" id="4.2.99.18" evidence="2"/>
<dbReference type="Gene3D" id="3.20.190.10">
    <property type="entry name" value="MutM-like, N-terminal"/>
    <property type="match status" value="1"/>
</dbReference>
<dbReference type="PROSITE" id="PS51068">
    <property type="entry name" value="FPG_CAT"/>
    <property type="match status" value="1"/>
</dbReference>
<evidence type="ECO:0000256" key="12">
    <source>
        <dbReference type="ARBA" id="ARBA00023295"/>
    </source>
</evidence>
<feature type="domain" description="FPG-type" evidence="15">
    <location>
        <begin position="222"/>
        <end position="260"/>
    </location>
</feature>
<organism evidence="17 18">
    <name type="scientific">Streptomyces alkaliterrae</name>
    <dbReference type="NCBI Taxonomy" id="2213162"/>
    <lineage>
        <taxon>Bacteria</taxon>
        <taxon>Bacillati</taxon>
        <taxon>Actinomycetota</taxon>
        <taxon>Actinomycetes</taxon>
        <taxon>Kitasatosporales</taxon>
        <taxon>Streptomycetaceae</taxon>
        <taxon>Streptomyces</taxon>
    </lineage>
</organism>
<keyword evidence="8" id="KW-0238">DNA-binding</keyword>
<keyword evidence="12" id="KW-0326">Glycosidase</keyword>
<dbReference type="PANTHER" id="PTHR42697">
    <property type="entry name" value="ENDONUCLEASE 8"/>
    <property type="match status" value="1"/>
</dbReference>
<dbReference type="InterPro" id="IPR010979">
    <property type="entry name" value="Ribosomal_uS13-like_H2TH"/>
</dbReference>
<dbReference type="InterPro" id="IPR035937">
    <property type="entry name" value="FPG_N"/>
</dbReference>
<keyword evidence="6" id="KW-0378">Hydrolase</keyword>
<dbReference type="GO" id="GO:0000703">
    <property type="term" value="F:oxidized pyrimidine nucleobase lesion DNA N-glycosylase activity"/>
    <property type="evidence" value="ECO:0007669"/>
    <property type="project" value="TreeGrafter"/>
</dbReference>
<dbReference type="GO" id="GO:0140078">
    <property type="term" value="F:class I DNA-(apurinic or apyrimidinic site) endonuclease activity"/>
    <property type="evidence" value="ECO:0007669"/>
    <property type="project" value="UniProtKB-EC"/>
</dbReference>
<gene>
    <name evidence="17" type="ORF">H3146_04220</name>
</gene>
<dbReference type="Pfam" id="PF01149">
    <property type="entry name" value="Fapy_DNA_glyco"/>
    <property type="match status" value="1"/>
</dbReference>
<evidence type="ECO:0000256" key="13">
    <source>
        <dbReference type="ARBA" id="ARBA00044632"/>
    </source>
</evidence>
<dbReference type="GO" id="GO:0003684">
    <property type="term" value="F:damaged DNA binding"/>
    <property type="evidence" value="ECO:0007669"/>
    <property type="project" value="InterPro"/>
</dbReference>
<reference evidence="18" key="1">
    <citation type="submission" date="2020-05" db="EMBL/GenBank/DDBJ databases">
        <title>Classification of alakaliphilic streptomycetes isolated from an alkaline soil next to Lonar Crater, India and a proposal for the recognition of Streptomyces alkaliterrae sp. nov.</title>
        <authorList>
            <person name="Golinska P."/>
        </authorList>
    </citation>
    <scope>NUCLEOTIDE SEQUENCE [LARGE SCALE GENOMIC DNA]</scope>
    <source>
        <strain evidence="18">OF3</strain>
    </source>
</reference>
<keyword evidence="10" id="KW-0456">Lyase</keyword>